<accession>A0A918ECP1</accession>
<protein>
    <submittedName>
        <fullName evidence="2">Uncharacterized protein</fullName>
    </submittedName>
</protein>
<reference evidence="2" key="2">
    <citation type="submission" date="2020-09" db="EMBL/GenBank/DDBJ databases">
        <authorList>
            <person name="Sun Q."/>
            <person name="Ohkuma M."/>
        </authorList>
    </citation>
    <scope>NUCLEOTIDE SEQUENCE</scope>
    <source>
        <strain evidence="2">JCM 3313</strain>
    </source>
</reference>
<name>A0A918ECP1_9PSEU</name>
<dbReference type="AlphaFoldDB" id="A0A918ECP1"/>
<dbReference type="EMBL" id="BMRG01000002">
    <property type="protein sequence ID" value="GGP41829.1"/>
    <property type="molecule type" value="Genomic_DNA"/>
</dbReference>
<sequence length="123" mass="12790">MTRGTVVVTSAAVAWCAFVLITTLLPDGPALTPTAVYLPGFLVLPVVTYTLHRARENALLCVAHVPWPVLVAGSAVAVIGWLFSWGGLVGRPGTETLSAVAGLVIVLHVAFGLIAIGLARTDY</sequence>
<evidence type="ECO:0000313" key="2">
    <source>
        <dbReference type="EMBL" id="GGP41829.1"/>
    </source>
</evidence>
<proteinExistence type="predicted"/>
<gene>
    <name evidence="2" type="ORF">GCM10010185_11350</name>
</gene>
<keyword evidence="3" id="KW-1185">Reference proteome</keyword>
<comment type="caution">
    <text evidence="2">The sequence shown here is derived from an EMBL/GenBank/DDBJ whole genome shotgun (WGS) entry which is preliminary data.</text>
</comment>
<organism evidence="2 3">
    <name type="scientific">Saccharothrix coeruleofusca</name>
    <dbReference type="NCBI Taxonomy" id="33919"/>
    <lineage>
        <taxon>Bacteria</taxon>
        <taxon>Bacillati</taxon>
        <taxon>Actinomycetota</taxon>
        <taxon>Actinomycetes</taxon>
        <taxon>Pseudonocardiales</taxon>
        <taxon>Pseudonocardiaceae</taxon>
        <taxon>Saccharothrix</taxon>
    </lineage>
</organism>
<evidence type="ECO:0000256" key="1">
    <source>
        <dbReference type="SAM" id="Phobius"/>
    </source>
</evidence>
<feature type="transmembrane region" description="Helical" evidence="1">
    <location>
        <begin position="31"/>
        <end position="51"/>
    </location>
</feature>
<keyword evidence="1" id="KW-0472">Membrane</keyword>
<dbReference type="Proteomes" id="UP000639606">
    <property type="component" value="Unassembled WGS sequence"/>
</dbReference>
<evidence type="ECO:0000313" key="3">
    <source>
        <dbReference type="Proteomes" id="UP000639606"/>
    </source>
</evidence>
<reference evidence="2" key="1">
    <citation type="journal article" date="2014" name="Int. J. Syst. Evol. Microbiol.">
        <title>Complete genome sequence of Corynebacterium casei LMG S-19264T (=DSM 44701T), isolated from a smear-ripened cheese.</title>
        <authorList>
            <consortium name="US DOE Joint Genome Institute (JGI-PGF)"/>
            <person name="Walter F."/>
            <person name="Albersmeier A."/>
            <person name="Kalinowski J."/>
            <person name="Ruckert C."/>
        </authorList>
    </citation>
    <scope>NUCLEOTIDE SEQUENCE</scope>
    <source>
        <strain evidence="2">JCM 3313</strain>
    </source>
</reference>
<keyword evidence="1" id="KW-0812">Transmembrane</keyword>
<dbReference type="RefSeq" id="WP_189222004.1">
    <property type="nucleotide sequence ID" value="NZ_BMRG01000002.1"/>
</dbReference>
<feature type="transmembrane region" description="Helical" evidence="1">
    <location>
        <begin position="7"/>
        <end position="25"/>
    </location>
</feature>
<feature type="transmembrane region" description="Helical" evidence="1">
    <location>
        <begin position="58"/>
        <end position="84"/>
    </location>
</feature>
<keyword evidence="1" id="KW-1133">Transmembrane helix</keyword>
<feature type="transmembrane region" description="Helical" evidence="1">
    <location>
        <begin position="96"/>
        <end position="119"/>
    </location>
</feature>